<feature type="region of interest" description="Disordered" evidence="2">
    <location>
        <begin position="750"/>
        <end position="793"/>
    </location>
</feature>
<evidence type="ECO:0000256" key="1">
    <source>
        <dbReference type="ARBA" id="ARBA00022737"/>
    </source>
</evidence>
<dbReference type="Gene3D" id="1.25.10.10">
    <property type="entry name" value="Leucine-rich Repeat Variant"/>
    <property type="match status" value="2"/>
</dbReference>
<accession>A0A9P6KDQ5</accession>
<keyword evidence="4" id="KW-1185">Reference proteome</keyword>
<dbReference type="SUPFAM" id="SSF48371">
    <property type="entry name" value="ARM repeat"/>
    <property type="match status" value="1"/>
</dbReference>
<dbReference type="PANTHER" id="PTHR10648:SF1">
    <property type="entry name" value="SERINE_THREONINE-PROTEIN PHOSPHATASE 4 REGULATORY SUBUNIT 1"/>
    <property type="match status" value="1"/>
</dbReference>
<feature type="region of interest" description="Disordered" evidence="2">
    <location>
        <begin position="854"/>
        <end position="873"/>
    </location>
</feature>
<feature type="region of interest" description="Disordered" evidence="2">
    <location>
        <begin position="881"/>
        <end position="928"/>
    </location>
</feature>
<dbReference type="OrthoDB" id="340346at2759"/>
<gene>
    <name evidence="3" type="ORF">BGW38_002037</name>
</gene>
<proteinExistence type="predicted"/>
<dbReference type="GO" id="GO:0005737">
    <property type="term" value="C:cytoplasm"/>
    <property type="evidence" value="ECO:0007669"/>
    <property type="project" value="TreeGrafter"/>
</dbReference>
<feature type="compositionally biased region" description="Basic and acidic residues" evidence="2">
    <location>
        <begin position="755"/>
        <end position="764"/>
    </location>
</feature>
<feature type="compositionally biased region" description="Polar residues" evidence="2">
    <location>
        <begin position="987"/>
        <end position="996"/>
    </location>
</feature>
<dbReference type="EMBL" id="JAABOA010001680">
    <property type="protein sequence ID" value="KAF9581078.1"/>
    <property type="molecule type" value="Genomic_DNA"/>
</dbReference>
<dbReference type="GO" id="GO:0019888">
    <property type="term" value="F:protein phosphatase regulator activity"/>
    <property type="evidence" value="ECO:0007669"/>
    <property type="project" value="TreeGrafter"/>
</dbReference>
<feature type="region of interest" description="Disordered" evidence="2">
    <location>
        <begin position="977"/>
        <end position="1002"/>
    </location>
</feature>
<feature type="compositionally biased region" description="Polar residues" evidence="2">
    <location>
        <begin position="627"/>
        <end position="640"/>
    </location>
</feature>
<evidence type="ECO:0000256" key="2">
    <source>
        <dbReference type="SAM" id="MobiDB-lite"/>
    </source>
</evidence>
<dbReference type="PANTHER" id="PTHR10648">
    <property type="entry name" value="SERINE/THREONINE-PROTEIN PHOSPHATASE PP2A 65 KDA REGULATORY SUBUNIT"/>
    <property type="match status" value="1"/>
</dbReference>
<feature type="compositionally biased region" description="Polar residues" evidence="2">
    <location>
        <begin position="893"/>
        <end position="903"/>
    </location>
</feature>
<reference evidence="3" key="1">
    <citation type="journal article" date="2020" name="Fungal Divers.">
        <title>Resolving the Mortierellaceae phylogeny through synthesis of multi-gene phylogenetics and phylogenomics.</title>
        <authorList>
            <person name="Vandepol N."/>
            <person name="Liber J."/>
            <person name="Desiro A."/>
            <person name="Na H."/>
            <person name="Kennedy M."/>
            <person name="Barry K."/>
            <person name="Grigoriev I.V."/>
            <person name="Miller A.N."/>
            <person name="O'Donnell K."/>
            <person name="Stajich J.E."/>
            <person name="Bonito G."/>
        </authorList>
    </citation>
    <scope>NUCLEOTIDE SEQUENCE</scope>
    <source>
        <strain evidence="3">KOD1015</strain>
    </source>
</reference>
<evidence type="ECO:0000313" key="3">
    <source>
        <dbReference type="EMBL" id="KAF9581078.1"/>
    </source>
</evidence>
<protein>
    <submittedName>
        <fullName evidence="3">Uncharacterized protein</fullName>
    </submittedName>
</protein>
<dbReference type="InterPro" id="IPR051023">
    <property type="entry name" value="PP2A_Regulatory_Subunit_A"/>
</dbReference>
<comment type="caution">
    <text evidence="3">The sequence shown here is derived from an EMBL/GenBank/DDBJ whole genome shotgun (WGS) entry which is preliminary data.</text>
</comment>
<dbReference type="InterPro" id="IPR016024">
    <property type="entry name" value="ARM-type_fold"/>
</dbReference>
<keyword evidence="1" id="KW-0677">Repeat</keyword>
<dbReference type="Proteomes" id="UP000780801">
    <property type="component" value="Unassembled WGS sequence"/>
</dbReference>
<feature type="compositionally biased region" description="Polar residues" evidence="2">
    <location>
        <begin position="781"/>
        <end position="792"/>
    </location>
</feature>
<feature type="region of interest" description="Disordered" evidence="2">
    <location>
        <begin position="620"/>
        <end position="641"/>
    </location>
</feature>
<evidence type="ECO:0000313" key="4">
    <source>
        <dbReference type="Proteomes" id="UP000780801"/>
    </source>
</evidence>
<feature type="compositionally biased region" description="Polar residues" evidence="2">
    <location>
        <begin position="1106"/>
        <end position="1115"/>
    </location>
</feature>
<organism evidence="3 4">
    <name type="scientific">Lunasporangiospora selenospora</name>
    <dbReference type="NCBI Taxonomy" id="979761"/>
    <lineage>
        <taxon>Eukaryota</taxon>
        <taxon>Fungi</taxon>
        <taxon>Fungi incertae sedis</taxon>
        <taxon>Mucoromycota</taxon>
        <taxon>Mortierellomycotina</taxon>
        <taxon>Mortierellomycetes</taxon>
        <taxon>Mortierellales</taxon>
        <taxon>Mortierellaceae</taxon>
        <taxon>Lunasporangiospora</taxon>
    </lineage>
</organism>
<name>A0A9P6KDQ5_9FUNG</name>
<feature type="region of interest" description="Disordered" evidence="2">
    <location>
        <begin position="1085"/>
        <end position="1115"/>
    </location>
</feature>
<dbReference type="InterPro" id="IPR011989">
    <property type="entry name" value="ARM-like"/>
</dbReference>
<dbReference type="AlphaFoldDB" id="A0A9P6KDQ5"/>
<sequence length="1115" mass="121175">MADLGLFMDDGEGLLEQEQDADNELPYLAVSADADGSYEELDTMDVIAQMGAAEPEIGAQQNTDFNVIDVDVEQILTATTLTSVEKIVRLSMSEVDSHRVLLAIELPSLLSSVTIQDAITDVIPAIENLCEDPCASVQVAIASRLRSIIFYFTGIKDPFEASPPSTEDGNIVEETRGNSSRLAQEALIPSIILLLMAPYPDVTNTTRRVLVSVAECAPENILDNLVLDGVIGTLLRLYVLKESSEAPLQGSIDLTEVIKKLQRKEWTAWYSIDIEATLRVAELLVALAPILNSAKQVSFVVPTLQSLIRSPGNVHLKEAVMVLETYIRIAEKEIVVQHFMPMFDELVMNKSSDVKSACCVALPPLLSALPSDARTERAVVFYNTLSEDVNTSVQNSLADVIGEVIATFEPEKVPDSLLEQFLNMGQQPMAYTQRAYACAFNFPAVVLTAGRSKWEVMKPVYERLAETLHVKTRRSIASSLHEIARILGPELAARDLVEVFRESIVAEDDVKEGAFGHIVEFLSCLPQDSRSSLFQEIYLVWGELERSSNWRLRDALAGQLPALCEIADGSDLVAYLLPLSVRACNDGVSAIRESGVMSYPALWEASDRAGPLEDVPQMLGSFDDPTEGQNSNHHGSNSKEGITIREHVIRQTAEFASSSGFKLRVVTVQIIQSLLDHGLLPLEFEKHFLPLIANQLVKDKVINVRIAVARVVNWIIDSKCYGTTPIPKTLQDIRSTLQLDPDRDVRVCAGGPYDLPKEDKKKEDESSDGNKLGFLDAAKNSGISNKPRNRNSLGIGMKIMVGNKLTVGGKEIRKPKTSWDYVHGEQDEDEENAPSPLGSFSATLRNNALQNNLFDQDQPLEEESKLSSFDAPRNNMLLQEEDEEWDNNEGKESTPNGQDSTPTEHGVNSVAKGKATTESFESIDSLDSHGKTALAGQELLENNTTRPSSAPLKDLLTTGSRTDKSAAEFSLSHLKQSDATDLGPVRNESTSETDSVMNGLPPLQNGAVSVSAAESPGLRKKRLPGAKGFRPALTLSMKPIIPDNLVTSTASSSAASSLASSSLPMGHHSVLDTGSSASYAAVVASGASSPHPGRMPSFPPPLSPMVQPSSPFKPV</sequence>